<dbReference type="GO" id="GO:0000055">
    <property type="term" value="P:ribosomal large subunit export from nucleus"/>
    <property type="evidence" value="ECO:0007669"/>
    <property type="project" value="InterPro"/>
</dbReference>
<dbReference type="InterPro" id="IPR016024">
    <property type="entry name" value="ARM-type_fold"/>
</dbReference>
<dbReference type="GO" id="GO:0006281">
    <property type="term" value="P:DNA repair"/>
    <property type="evidence" value="ECO:0007669"/>
    <property type="project" value="InterPro"/>
</dbReference>
<dbReference type="Pfam" id="PF00498">
    <property type="entry name" value="FHA"/>
    <property type="match status" value="1"/>
</dbReference>
<proteinExistence type="predicted"/>
<reference evidence="5" key="1">
    <citation type="journal article" date="2023" name="Nat. Commun.">
        <title>Diploid and tetraploid genomes of Acorus and the evolution of monocots.</title>
        <authorList>
            <person name="Ma L."/>
            <person name="Liu K.W."/>
            <person name="Li Z."/>
            <person name="Hsiao Y.Y."/>
            <person name="Qi Y."/>
            <person name="Fu T."/>
            <person name="Tang G.D."/>
            <person name="Zhang D."/>
            <person name="Sun W.H."/>
            <person name="Liu D.K."/>
            <person name="Li Y."/>
            <person name="Chen G.Z."/>
            <person name="Liu X.D."/>
            <person name="Liao X.Y."/>
            <person name="Jiang Y.T."/>
            <person name="Yu X."/>
            <person name="Hao Y."/>
            <person name="Huang J."/>
            <person name="Zhao X.W."/>
            <person name="Ke S."/>
            <person name="Chen Y.Y."/>
            <person name="Wu W.L."/>
            <person name="Hsu J.L."/>
            <person name="Lin Y.F."/>
            <person name="Huang M.D."/>
            <person name="Li C.Y."/>
            <person name="Huang L."/>
            <person name="Wang Z.W."/>
            <person name="Zhao X."/>
            <person name="Zhong W.Y."/>
            <person name="Peng D.H."/>
            <person name="Ahmad S."/>
            <person name="Lan S."/>
            <person name="Zhang J.S."/>
            <person name="Tsai W.C."/>
            <person name="Van de Peer Y."/>
            <person name="Liu Z.J."/>
        </authorList>
    </citation>
    <scope>NUCLEOTIDE SEQUENCE</scope>
    <source>
        <strain evidence="5">SCP</strain>
    </source>
</reference>
<dbReference type="Pfam" id="PF06087">
    <property type="entry name" value="Tyr-DNA_phospho"/>
    <property type="match status" value="2"/>
</dbReference>
<reference evidence="5" key="2">
    <citation type="submission" date="2023-06" db="EMBL/GenBank/DDBJ databases">
        <authorList>
            <person name="Ma L."/>
            <person name="Liu K.-W."/>
            <person name="Li Z."/>
            <person name="Hsiao Y.-Y."/>
            <person name="Qi Y."/>
            <person name="Fu T."/>
            <person name="Tang G."/>
            <person name="Zhang D."/>
            <person name="Sun W.-H."/>
            <person name="Liu D.-K."/>
            <person name="Li Y."/>
            <person name="Chen G.-Z."/>
            <person name="Liu X.-D."/>
            <person name="Liao X.-Y."/>
            <person name="Jiang Y.-T."/>
            <person name="Yu X."/>
            <person name="Hao Y."/>
            <person name="Huang J."/>
            <person name="Zhao X.-W."/>
            <person name="Ke S."/>
            <person name="Chen Y.-Y."/>
            <person name="Wu W.-L."/>
            <person name="Hsu J.-L."/>
            <person name="Lin Y.-F."/>
            <person name="Huang M.-D."/>
            <person name="Li C.-Y."/>
            <person name="Huang L."/>
            <person name="Wang Z.-W."/>
            <person name="Zhao X."/>
            <person name="Zhong W.-Y."/>
            <person name="Peng D.-H."/>
            <person name="Ahmad S."/>
            <person name="Lan S."/>
            <person name="Zhang J.-S."/>
            <person name="Tsai W.-C."/>
            <person name="Van De Peer Y."/>
            <person name="Liu Z.-J."/>
        </authorList>
    </citation>
    <scope>NUCLEOTIDE SEQUENCE</scope>
    <source>
        <strain evidence="5">SCP</strain>
        <tissue evidence="5">Leaves</tissue>
    </source>
</reference>
<organism evidence="5 6">
    <name type="scientific">Acorus gramineus</name>
    <name type="common">Dwarf sweet flag</name>
    <dbReference type="NCBI Taxonomy" id="55184"/>
    <lineage>
        <taxon>Eukaryota</taxon>
        <taxon>Viridiplantae</taxon>
        <taxon>Streptophyta</taxon>
        <taxon>Embryophyta</taxon>
        <taxon>Tracheophyta</taxon>
        <taxon>Spermatophyta</taxon>
        <taxon>Magnoliopsida</taxon>
        <taxon>Liliopsida</taxon>
        <taxon>Acoraceae</taxon>
        <taxon>Acorus</taxon>
    </lineage>
</organism>
<dbReference type="Gene3D" id="2.60.200.20">
    <property type="match status" value="1"/>
</dbReference>
<feature type="compositionally biased region" description="Polar residues" evidence="3">
    <location>
        <begin position="7"/>
        <end position="18"/>
    </location>
</feature>
<sequence length="1761" mass="195730">MPMLPQNLLSPESLSASGRGSERLSLPALQSKMKCDPEGYESELLLLYRHFDSSLHLFRQQSAFSVSASGGGGGGGGDPTVTKDLGDLAMFLAHVRPFYPEKLAEFPGQLAELLRTAGRSLPSTLRCNLVQALILLVNRKIVDIEETLDLFMELQTLGDRVMRKLAFSHVVQSIRRMNQKHKNEVKNRKLQNILFSMLQEEEELRAKRALTVLCDLHRRKVWFDDRTANAICTACFHASTRVMVSSLSFLLGYERVEEADDSDDSSGEDDTTVAKSPVLLSRESIYKGFAERLFSRLQTCNERFELSSNLPLSQPHQRDITNLLAAAVQACHDMVPPDAVEPLFKQIVNQFVHDRSRTEAIAVGLNVVREICLRIPLLMNEDLLQDLVLYKKSHEKAISTAARSLITLFREKDRGRPTDPKARPKAFGEVSISTDVPGAELLQNDDESESSDDNNDDEDEENASGLNDEQNQQVNGVTGGEKSGDDTDIVEDEVAAEDSNSEDDEEGDNEEEENSENESFEESSQEEDDSDADDYDEDDKVVDEEKDFGSKKRKLIDFDGELNAADMSLRALKRLAGSKMGHSSLDTTDGILSNEDFQRIKELKAKRDAKLALARHGMLRKDVDPKSMDFKIPSSEQLSVKRVDPAMLEVNIKKKLNKEERLALVRAGREERGKYQARAAVKQKKTGGLSNKQKEHKKAMPLAAKRSKVSLFPSMAKKEDLKIHPTLPKVTVVGSVNSQTLLKKLSKGFKKPELWDTVDKTSSKCSDSINNNKCETNKGDKKGAKETDFTTTTTNNTVRSEVKKIVTTVGPPIALQDMGSFTQPYAHVYYAVGPYPPPCCVRDHHHHHHAPPVQSLSGFAEYFNDENTMKKARAELGPFLTLVGFPCKPKNVRGLLVISPKPPHLGKRNRLKMAGTLYTFGRKRKSCDVVFDDRRVSRRHCQVFLDGSDRRLLLMDGSDVTAGSEPDEIRRWFREGSRVRVSLNGVFVNGQRLQRGAVAELSVGDEVSLACRGLDCDCGVKIGFVVERVVFSEDVSVKQLIASKVFVLKADWISNYLNGLRLVENKELAVKVSMLLGECRNILNSEDPVSYILGRVGSINANGVVVPEKKSKRSLIEQKNKEFSSELTTIENNMDCDLRSNEVMGVRLPSDGRTFFLNCLEYVNGESTNHHRVVSLPELFYPIEGFLRVFIATFTSDVSCYPQFPEEIAFGKDRKKQGVACHHPKLIVLQREGSIRVIVTSANLVSKQWNSVTNTVWWQDFPRRNAPDCSELFTHISDCDTIDGSKSDFAAQLAGFMATLIVDVPSQAHWIVELSKYDFQGASGYLVASVPGIHVQNSLYPLQAEHFLSATQIVGSQPDSVKFLGSVQASLVGLSYLFRSNVDSNGAQLKSLARCLGKCQLNSYGMSEVILKRNTNIPADVNAVSVLVVDPDRVSRGACGYMKAKSWGLLQGPNFSQVSRLIQPEHFPALCSLLASIDRRVGLWRLQEVLCRHKWPESLETDFVYGSSSIGTSVGPQFLAAFAAAAGKRSFLYSDSEESDPEWGRWNAHNELRCPSMRILFPTIQRVKNGTHGIHPSRCLLCFSEVAQRRFQSKTDMSSFGWIYCGSHNFSSAAWGQTTTSGSDINTASTTGIPNQVLKLHVCNYELGIVLVAPPPDTSNSAKGNISNLDDISLPFVMPAPKYEHDDRPATAQAMREAMAELAMSERENSAAAADAAELIDEEVADDDIDIVETSDYSAEEKEEEKAYAELLWSQVESSES</sequence>
<dbReference type="InterPro" id="IPR000253">
    <property type="entry name" value="FHA_dom"/>
</dbReference>
<dbReference type="Gene3D" id="3.30.870.10">
    <property type="entry name" value="Endonuclease Chain A"/>
    <property type="match status" value="3"/>
</dbReference>
<feature type="region of interest" description="Disordered" evidence="3">
    <location>
        <begin position="1"/>
        <end position="22"/>
    </location>
</feature>
<evidence type="ECO:0000313" key="5">
    <source>
        <dbReference type="EMBL" id="KAK1270216.1"/>
    </source>
</evidence>
<dbReference type="CDD" id="cd00060">
    <property type="entry name" value="FHA"/>
    <property type="match status" value="1"/>
</dbReference>
<dbReference type="SUPFAM" id="SSF48371">
    <property type="entry name" value="ARM repeat"/>
    <property type="match status" value="1"/>
</dbReference>
<keyword evidence="6" id="KW-1185">Reference proteome</keyword>
<evidence type="ECO:0000313" key="6">
    <source>
        <dbReference type="Proteomes" id="UP001179952"/>
    </source>
</evidence>
<dbReference type="GO" id="GO:0042273">
    <property type="term" value="P:ribosomal large subunit biogenesis"/>
    <property type="evidence" value="ECO:0007669"/>
    <property type="project" value="InterPro"/>
</dbReference>
<feature type="active site" description="Nucleophile" evidence="1">
    <location>
        <position position="1223"/>
    </location>
</feature>
<dbReference type="SUPFAM" id="SSF56024">
    <property type="entry name" value="Phospholipase D/nuclease"/>
    <property type="match status" value="2"/>
</dbReference>
<dbReference type="SMART" id="SM00240">
    <property type="entry name" value="FHA"/>
    <property type="match status" value="1"/>
</dbReference>
<accession>A0AAV9B2D3</accession>
<name>A0AAV9B2D3_ACOGR</name>
<dbReference type="GO" id="GO:0015031">
    <property type="term" value="P:protein transport"/>
    <property type="evidence" value="ECO:0007669"/>
    <property type="project" value="UniProtKB-KW"/>
</dbReference>
<feature type="binding site" evidence="2">
    <location>
        <position position="1225"/>
    </location>
    <ligand>
        <name>substrate</name>
    </ligand>
</feature>
<gene>
    <name evidence="5" type="ORF">QJS04_geneDACA021049</name>
</gene>
<dbReference type="InterPro" id="IPR012977">
    <property type="entry name" value="SDA1_N"/>
</dbReference>
<feature type="compositionally biased region" description="Basic and acidic residues" evidence="3">
    <location>
        <begin position="412"/>
        <end position="422"/>
    </location>
</feature>
<dbReference type="InterPro" id="IPR008984">
    <property type="entry name" value="SMAD_FHA_dom_sf"/>
</dbReference>
<evidence type="ECO:0000256" key="2">
    <source>
        <dbReference type="PIRSR" id="PIRSR610347-2"/>
    </source>
</evidence>
<feature type="compositionally biased region" description="Polar residues" evidence="3">
    <location>
        <begin position="464"/>
        <end position="476"/>
    </location>
</feature>
<feature type="region of interest" description="Disordered" evidence="3">
    <location>
        <begin position="412"/>
        <end position="554"/>
    </location>
</feature>
<dbReference type="SUPFAM" id="SSF49879">
    <property type="entry name" value="SMAD/FHA domain"/>
    <property type="match status" value="1"/>
</dbReference>
<dbReference type="EMBL" id="JAUJYN010000005">
    <property type="protein sequence ID" value="KAK1270216.1"/>
    <property type="molecule type" value="Genomic_DNA"/>
</dbReference>
<dbReference type="PANTHER" id="PTHR12730:SF0">
    <property type="entry name" value="PROTEIN SDA1 HOMOLOG"/>
    <property type="match status" value="1"/>
</dbReference>
<evidence type="ECO:0000256" key="3">
    <source>
        <dbReference type="SAM" id="MobiDB-lite"/>
    </source>
</evidence>
<feature type="domain" description="FHA" evidence="4">
    <location>
        <begin position="918"/>
        <end position="993"/>
    </location>
</feature>
<feature type="compositionally biased region" description="Acidic residues" evidence="3">
    <location>
        <begin position="443"/>
        <end position="462"/>
    </location>
</feature>
<dbReference type="InterPro" id="IPR027312">
    <property type="entry name" value="Sda1"/>
</dbReference>
<dbReference type="PANTHER" id="PTHR12730">
    <property type="entry name" value="HSDA/SDA1-RELATED"/>
    <property type="match status" value="1"/>
</dbReference>
<feature type="region of interest" description="Disordered" evidence="3">
    <location>
        <begin position="675"/>
        <end position="701"/>
    </location>
</feature>
<dbReference type="Proteomes" id="UP001179952">
    <property type="component" value="Unassembled WGS sequence"/>
</dbReference>
<dbReference type="InterPro" id="IPR010347">
    <property type="entry name" value="Tdp1"/>
</dbReference>
<protein>
    <recommendedName>
        <fullName evidence="4">FHA domain-containing protein</fullName>
    </recommendedName>
</protein>
<dbReference type="PROSITE" id="PS50006">
    <property type="entry name" value="FHA_DOMAIN"/>
    <property type="match status" value="1"/>
</dbReference>
<evidence type="ECO:0000256" key="1">
    <source>
        <dbReference type="PIRSR" id="PIRSR610347-1"/>
    </source>
</evidence>
<evidence type="ECO:0000259" key="4">
    <source>
        <dbReference type="PROSITE" id="PS50006"/>
    </source>
</evidence>
<feature type="compositionally biased region" description="Acidic residues" evidence="3">
    <location>
        <begin position="486"/>
        <end position="546"/>
    </location>
</feature>
<comment type="caution">
    <text evidence="5">The sequence shown here is derived from an EMBL/GenBank/DDBJ whole genome shotgun (WGS) entry which is preliminary data.</text>
</comment>
<dbReference type="GO" id="GO:0008081">
    <property type="term" value="F:phosphoric diester hydrolase activity"/>
    <property type="evidence" value="ECO:0007669"/>
    <property type="project" value="InterPro"/>
</dbReference>
<dbReference type="GO" id="GO:0005730">
    <property type="term" value="C:nucleolus"/>
    <property type="evidence" value="ECO:0007669"/>
    <property type="project" value="TreeGrafter"/>
</dbReference>
<dbReference type="Pfam" id="PF08158">
    <property type="entry name" value="SDA1_HEAT"/>
    <property type="match status" value="2"/>
</dbReference>